<proteinExistence type="inferred from homology"/>
<evidence type="ECO:0000256" key="25">
    <source>
        <dbReference type="SAM" id="Phobius"/>
    </source>
</evidence>
<dbReference type="RefSeq" id="WP_091695142.1">
    <property type="nucleotide sequence ID" value="NZ_FPCG01000002.1"/>
</dbReference>
<keyword evidence="14" id="KW-0443">Lipid metabolism</keyword>
<dbReference type="Proteomes" id="UP000198881">
    <property type="component" value="Unassembled WGS sequence"/>
</dbReference>
<evidence type="ECO:0000256" key="3">
    <source>
        <dbReference type="ARBA" id="ARBA00005119"/>
    </source>
</evidence>
<evidence type="ECO:0000256" key="8">
    <source>
        <dbReference type="ARBA" id="ARBA00022475"/>
    </source>
</evidence>
<organism evidence="26 27">
    <name type="scientific">Micrococcus terreus</name>
    <dbReference type="NCBI Taxonomy" id="574650"/>
    <lineage>
        <taxon>Bacteria</taxon>
        <taxon>Bacillati</taxon>
        <taxon>Actinomycetota</taxon>
        <taxon>Actinomycetes</taxon>
        <taxon>Micrococcales</taxon>
        <taxon>Micrococcaceae</taxon>
        <taxon>Micrococcus</taxon>
    </lineage>
</organism>
<dbReference type="Pfam" id="PF01148">
    <property type="entry name" value="CTP_transf_1"/>
    <property type="match status" value="1"/>
</dbReference>
<comment type="catalytic activity">
    <reaction evidence="1">
        <text>a 1,2-diacyl-sn-glycero-3-phosphate + CTP + H(+) = a CDP-1,2-diacyl-sn-glycerol + diphosphate</text>
        <dbReference type="Rhea" id="RHEA:16229"/>
        <dbReference type="ChEBI" id="CHEBI:15378"/>
        <dbReference type="ChEBI" id="CHEBI:33019"/>
        <dbReference type="ChEBI" id="CHEBI:37563"/>
        <dbReference type="ChEBI" id="CHEBI:58332"/>
        <dbReference type="ChEBI" id="CHEBI:58608"/>
        <dbReference type="EC" id="2.7.7.41"/>
    </reaction>
</comment>
<evidence type="ECO:0000313" key="27">
    <source>
        <dbReference type="Proteomes" id="UP000198881"/>
    </source>
</evidence>
<feature type="transmembrane region" description="Helical" evidence="25">
    <location>
        <begin position="132"/>
        <end position="149"/>
    </location>
</feature>
<keyword evidence="17" id="KW-1208">Phospholipid metabolism</keyword>
<feature type="compositionally biased region" description="Low complexity" evidence="24">
    <location>
        <begin position="10"/>
        <end position="24"/>
    </location>
</feature>
<keyword evidence="16" id="KW-0594">Phospholipid biosynthesis</keyword>
<evidence type="ECO:0000256" key="1">
    <source>
        <dbReference type="ARBA" id="ARBA00001698"/>
    </source>
</evidence>
<keyword evidence="9" id="KW-0444">Lipid biosynthesis</keyword>
<evidence type="ECO:0000256" key="23">
    <source>
        <dbReference type="ARBA" id="ARBA00033406"/>
    </source>
</evidence>
<keyword evidence="27" id="KW-1185">Reference proteome</keyword>
<evidence type="ECO:0000256" key="7">
    <source>
        <dbReference type="ARBA" id="ARBA00019373"/>
    </source>
</evidence>
<feature type="transmembrane region" description="Helical" evidence="25">
    <location>
        <begin position="251"/>
        <end position="270"/>
    </location>
</feature>
<evidence type="ECO:0000256" key="24">
    <source>
        <dbReference type="SAM" id="MobiDB-lite"/>
    </source>
</evidence>
<sequence>MSEPTDLTVGPAAAPSPAGPSSSPQMPSDASEVPASRRERQEAEATTARASRAGRNLPAAITVGVLLLGGALVGLLWAPIVLAALVIALLLLGVYETAHALSSRGVLVPVVPLWIGAVLMPLGAYFGGIEALVLALAVTILIILGWGVSRGAGGRGESVMGSVFVAVWVPFFLSFAVALLRLEDGNLMVACMLLMVVSNDTFGYLVGARFGRHPMAPKISPKKSWEGFLGSTVGSVLVGSVAVALLLDHPWWIGALLGALTVASATAGDFSESMVKRELNLKDMGSMLPGHGGAMDRLDSLVFSAPVAYMVFALPFT</sequence>
<evidence type="ECO:0000256" key="13">
    <source>
        <dbReference type="ARBA" id="ARBA00022989"/>
    </source>
</evidence>
<evidence type="ECO:0000256" key="22">
    <source>
        <dbReference type="ARBA" id="ARBA00032743"/>
    </source>
</evidence>
<feature type="transmembrane region" description="Helical" evidence="25">
    <location>
        <begin position="106"/>
        <end position="126"/>
    </location>
</feature>
<comment type="pathway">
    <text evidence="3">Phospholipid metabolism; CDP-diacylglycerol biosynthesis; CDP-diacylglycerol from sn-glycerol 3-phosphate: step 3/3.</text>
</comment>
<evidence type="ECO:0000256" key="18">
    <source>
        <dbReference type="ARBA" id="ARBA00029893"/>
    </source>
</evidence>
<evidence type="ECO:0000256" key="17">
    <source>
        <dbReference type="ARBA" id="ARBA00023264"/>
    </source>
</evidence>
<evidence type="ECO:0000256" key="19">
    <source>
        <dbReference type="ARBA" id="ARBA00031825"/>
    </source>
</evidence>
<feature type="transmembrane region" description="Helical" evidence="25">
    <location>
        <begin position="187"/>
        <end position="206"/>
    </location>
</feature>
<feature type="region of interest" description="Disordered" evidence="24">
    <location>
        <begin position="1"/>
        <end position="40"/>
    </location>
</feature>
<evidence type="ECO:0000256" key="2">
    <source>
        <dbReference type="ARBA" id="ARBA00004651"/>
    </source>
</evidence>
<dbReference type="PANTHER" id="PTHR46382:SF1">
    <property type="entry name" value="PHOSPHATIDATE CYTIDYLYLTRANSFERASE"/>
    <property type="match status" value="1"/>
</dbReference>
<evidence type="ECO:0000256" key="9">
    <source>
        <dbReference type="ARBA" id="ARBA00022516"/>
    </source>
</evidence>
<accession>A0A1I7MHW6</accession>
<evidence type="ECO:0000256" key="20">
    <source>
        <dbReference type="ARBA" id="ARBA00032253"/>
    </source>
</evidence>
<keyword evidence="8" id="KW-1003">Cell membrane</keyword>
<keyword evidence="11 25" id="KW-0812">Transmembrane</keyword>
<feature type="transmembrane region" description="Helical" evidence="25">
    <location>
        <begin position="227"/>
        <end position="245"/>
    </location>
</feature>
<keyword evidence="12 26" id="KW-0548">Nucleotidyltransferase</keyword>
<dbReference type="GO" id="GO:0005886">
    <property type="term" value="C:plasma membrane"/>
    <property type="evidence" value="ECO:0007669"/>
    <property type="project" value="UniProtKB-SubCell"/>
</dbReference>
<comment type="pathway">
    <text evidence="4">Lipid metabolism.</text>
</comment>
<dbReference type="EMBL" id="FPCG01000002">
    <property type="protein sequence ID" value="SFV21533.1"/>
    <property type="molecule type" value="Genomic_DNA"/>
</dbReference>
<evidence type="ECO:0000256" key="16">
    <source>
        <dbReference type="ARBA" id="ARBA00023209"/>
    </source>
</evidence>
<evidence type="ECO:0000313" key="26">
    <source>
        <dbReference type="EMBL" id="SFV21533.1"/>
    </source>
</evidence>
<name>A0A1I7MHW6_9MICC</name>
<evidence type="ECO:0000256" key="5">
    <source>
        <dbReference type="ARBA" id="ARBA00010185"/>
    </source>
</evidence>
<evidence type="ECO:0000256" key="21">
    <source>
        <dbReference type="ARBA" id="ARBA00032396"/>
    </source>
</evidence>
<evidence type="ECO:0000256" key="10">
    <source>
        <dbReference type="ARBA" id="ARBA00022679"/>
    </source>
</evidence>
<evidence type="ECO:0000256" key="6">
    <source>
        <dbReference type="ARBA" id="ARBA00012487"/>
    </source>
</evidence>
<evidence type="ECO:0000256" key="14">
    <source>
        <dbReference type="ARBA" id="ARBA00023098"/>
    </source>
</evidence>
<feature type="transmembrane region" description="Helical" evidence="25">
    <location>
        <begin position="161"/>
        <end position="181"/>
    </location>
</feature>
<evidence type="ECO:0000256" key="15">
    <source>
        <dbReference type="ARBA" id="ARBA00023136"/>
    </source>
</evidence>
<protein>
    <recommendedName>
        <fullName evidence="7">Phosphatidate cytidylyltransferase</fullName>
        <ecNumber evidence="6">2.7.7.41</ecNumber>
    </recommendedName>
    <alternativeName>
        <fullName evidence="20">CDP-DAG synthase</fullName>
    </alternativeName>
    <alternativeName>
        <fullName evidence="22">CDP-DG synthase</fullName>
    </alternativeName>
    <alternativeName>
        <fullName evidence="18">CDP-diacylglycerol synthase</fullName>
    </alternativeName>
    <alternativeName>
        <fullName evidence="21">CDP-diglyceride pyrophosphorylase</fullName>
    </alternativeName>
    <alternativeName>
        <fullName evidence="23">CDP-diglyceride synthase</fullName>
    </alternativeName>
    <alternativeName>
        <fullName evidence="19">CTP:phosphatidate cytidylyltransferase</fullName>
    </alternativeName>
</protein>
<keyword evidence="10 26" id="KW-0808">Transferase</keyword>
<reference evidence="26 27" key="1">
    <citation type="submission" date="2016-10" db="EMBL/GenBank/DDBJ databases">
        <authorList>
            <person name="de Groot N.N."/>
        </authorList>
    </citation>
    <scope>NUCLEOTIDE SEQUENCE [LARGE SCALE GENOMIC DNA]</scope>
    <source>
        <strain evidence="26 27">CGMCC 1.7054</strain>
    </source>
</reference>
<feature type="transmembrane region" description="Helical" evidence="25">
    <location>
        <begin position="61"/>
        <end position="94"/>
    </location>
</feature>
<dbReference type="STRING" id="574650.SAMN04487966_102404"/>
<evidence type="ECO:0000256" key="12">
    <source>
        <dbReference type="ARBA" id="ARBA00022695"/>
    </source>
</evidence>
<dbReference type="OrthoDB" id="9799199at2"/>
<dbReference type="GO" id="GO:0016024">
    <property type="term" value="P:CDP-diacylglycerol biosynthetic process"/>
    <property type="evidence" value="ECO:0007669"/>
    <property type="project" value="TreeGrafter"/>
</dbReference>
<evidence type="ECO:0000256" key="4">
    <source>
        <dbReference type="ARBA" id="ARBA00005189"/>
    </source>
</evidence>
<dbReference type="EC" id="2.7.7.41" evidence="6"/>
<comment type="subcellular location">
    <subcellularLocation>
        <location evidence="2">Cell membrane</location>
        <topology evidence="2">Multi-pass membrane protein</topology>
    </subcellularLocation>
</comment>
<dbReference type="PANTHER" id="PTHR46382">
    <property type="entry name" value="PHOSPHATIDATE CYTIDYLYLTRANSFERASE"/>
    <property type="match status" value="1"/>
</dbReference>
<evidence type="ECO:0000256" key="11">
    <source>
        <dbReference type="ARBA" id="ARBA00022692"/>
    </source>
</evidence>
<comment type="similarity">
    <text evidence="5">Belongs to the CDS family.</text>
</comment>
<gene>
    <name evidence="26" type="ORF">SAMN04487966_102404</name>
</gene>
<dbReference type="GO" id="GO:0004605">
    <property type="term" value="F:phosphatidate cytidylyltransferase activity"/>
    <property type="evidence" value="ECO:0007669"/>
    <property type="project" value="UniProtKB-EC"/>
</dbReference>
<dbReference type="AlphaFoldDB" id="A0A1I7MHW6"/>
<keyword evidence="15 25" id="KW-0472">Membrane</keyword>
<keyword evidence="13 25" id="KW-1133">Transmembrane helix</keyword>